<dbReference type="PROSITE" id="PS51005">
    <property type="entry name" value="NAC"/>
    <property type="match status" value="1"/>
</dbReference>
<name>A0A0M3R851_MANES</name>
<dbReference type="GO" id="GO:0006355">
    <property type="term" value="P:regulation of DNA-templated transcription"/>
    <property type="evidence" value="ECO:0007669"/>
    <property type="project" value="InterPro"/>
</dbReference>
<dbReference type="FunFam" id="2.170.150.80:FF:000002">
    <property type="entry name" value="Nac domain-containing protein 86"/>
    <property type="match status" value="1"/>
</dbReference>
<keyword evidence="5" id="KW-0539">Nucleus</keyword>
<dbReference type="OMA" id="HQIHEDE"/>
<evidence type="ECO:0000259" key="6">
    <source>
        <dbReference type="PROSITE" id="PS51005"/>
    </source>
</evidence>
<dbReference type="GO" id="GO:0005634">
    <property type="term" value="C:nucleus"/>
    <property type="evidence" value="ECO:0007669"/>
    <property type="project" value="UniProtKB-SubCell"/>
</dbReference>
<evidence type="ECO:0000313" key="7">
    <source>
        <dbReference type="EMBL" id="ALC78990.1"/>
    </source>
</evidence>
<reference evidence="8 9" key="2">
    <citation type="submission" date="2016-02" db="EMBL/GenBank/DDBJ databases">
        <title>WGS assembly of Manihot esculenta.</title>
        <authorList>
            <person name="Bredeson J.V."/>
            <person name="Prochnik S.E."/>
            <person name="Lyons J.B."/>
            <person name="Schmutz J."/>
            <person name="Grimwood J."/>
            <person name="Vrebalov J."/>
            <person name="Bart R.S."/>
            <person name="Amuge T."/>
            <person name="Ferguson M.E."/>
            <person name="Green R."/>
            <person name="Putnam N."/>
            <person name="Stites J."/>
            <person name="Rounsley S."/>
            <person name="Rokhsar D.S."/>
        </authorList>
    </citation>
    <scope>NUCLEOTIDE SEQUENCE [LARGE SCALE GENOMIC DNA]</scope>
    <source>
        <strain evidence="9">cv. AM560-2</strain>
        <tissue evidence="8">Leaf</tissue>
    </source>
</reference>
<dbReference type="InterPro" id="IPR003441">
    <property type="entry name" value="NAC-dom"/>
</dbReference>
<dbReference type="AlphaFoldDB" id="A0A0M3R851"/>
<evidence type="ECO:0000256" key="2">
    <source>
        <dbReference type="ARBA" id="ARBA00023015"/>
    </source>
</evidence>
<dbReference type="STRING" id="3983.A0A0M3R851"/>
<protein>
    <submittedName>
        <fullName evidence="7">NAC transcription factors 13</fullName>
    </submittedName>
</protein>
<dbReference type="GO" id="GO:0003677">
    <property type="term" value="F:DNA binding"/>
    <property type="evidence" value="ECO:0007669"/>
    <property type="project" value="UniProtKB-KW"/>
</dbReference>
<organism evidence="7">
    <name type="scientific">Manihot esculenta</name>
    <name type="common">Cassava</name>
    <name type="synonym">Jatropha manihot</name>
    <dbReference type="NCBI Taxonomy" id="3983"/>
    <lineage>
        <taxon>Eukaryota</taxon>
        <taxon>Viridiplantae</taxon>
        <taxon>Streptophyta</taxon>
        <taxon>Embryophyta</taxon>
        <taxon>Tracheophyta</taxon>
        <taxon>Spermatophyta</taxon>
        <taxon>Magnoliopsida</taxon>
        <taxon>eudicotyledons</taxon>
        <taxon>Gunneridae</taxon>
        <taxon>Pentapetalae</taxon>
        <taxon>rosids</taxon>
        <taxon>fabids</taxon>
        <taxon>Malpighiales</taxon>
        <taxon>Euphorbiaceae</taxon>
        <taxon>Crotonoideae</taxon>
        <taxon>Manihoteae</taxon>
        <taxon>Manihot</taxon>
    </lineage>
</organism>
<keyword evidence="3" id="KW-0238">DNA-binding</keyword>
<dbReference type="InterPro" id="IPR036093">
    <property type="entry name" value="NAC_dom_sf"/>
</dbReference>
<dbReference type="EMBL" id="KR605151">
    <property type="protein sequence ID" value="ALC78990.1"/>
    <property type="molecule type" value="mRNA"/>
</dbReference>
<dbReference type="OrthoDB" id="1882472at2759"/>
<evidence type="ECO:0000256" key="5">
    <source>
        <dbReference type="ARBA" id="ARBA00023242"/>
    </source>
</evidence>
<dbReference type="Gramene" id="Manes.13G083400.1.v8.1">
    <property type="protein sequence ID" value="Manes.13G083400.1.v8.1.CDS"/>
    <property type="gene ID" value="Manes.13G083400.v8.1"/>
</dbReference>
<feature type="domain" description="NAC" evidence="6">
    <location>
        <begin position="6"/>
        <end position="156"/>
    </location>
</feature>
<evidence type="ECO:0000313" key="8">
    <source>
        <dbReference type="EMBL" id="OAY33291.1"/>
    </source>
</evidence>
<sequence>MGKILLPPGFRFHPTDVELVKYYLKRKVMGKNLHFEAIAEVDIYKFAPWDLPNKSCLQTGDLKWYFFCPREKKYASGTRMNRATGLGYWKTTGKDRSVHYNNEVVGMIKTLVFHRGKAPKGERTDWVMYEYRLDEKELDLRGVAQDAYVLCSVFKKDGPGPRNGAQYGAPFKEEDWDVDDAEEVNNAEVVSSVGMSAPMPICQNNSIVRSPYVPDGTCFGSPYEVPSDSNTTAVVADSYVELAEPPQLGNENDDILAMLANFSEESPFIPNETKLNEVDNIKDGGNNVANPCSDGIDIYNDLADLSNLVGFGEPEYNVSGDPWCSTMDQMQGSDKVHFLELRDLDAPLNCSTEDFGYEQVNIGGFYAPNPCNSAELVHGTAKLHQIHEDEKSQF</sequence>
<dbReference type="EMBL" id="CM004399">
    <property type="protein sequence ID" value="OAY33291.1"/>
    <property type="molecule type" value="Genomic_DNA"/>
</dbReference>
<dbReference type="PANTHER" id="PTHR31744:SF210">
    <property type="entry name" value="NAC DOMAIN-CONTAINING PROTEIN 86-LIKE"/>
    <property type="match status" value="1"/>
</dbReference>
<evidence type="ECO:0000256" key="3">
    <source>
        <dbReference type="ARBA" id="ARBA00023125"/>
    </source>
</evidence>
<keyword evidence="4" id="KW-0804">Transcription</keyword>
<keyword evidence="9" id="KW-1185">Reference proteome</keyword>
<dbReference type="Gene3D" id="2.170.150.80">
    <property type="entry name" value="NAC domain"/>
    <property type="match status" value="1"/>
</dbReference>
<dbReference type="Proteomes" id="UP000091857">
    <property type="component" value="Chromosome 13"/>
</dbReference>
<dbReference type="SUPFAM" id="SSF101941">
    <property type="entry name" value="NAC domain"/>
    <property type="match status" value="1"/>
</dbReference>
<keyword evidence="2" id="KW-0805">Transcription regulation</keyword>
<gene>
    <name evidence="8" type="ORF">MANES_13G083400</name>
</gene>
<dbReference type="PANTHER" id="PTHR31744">
    <property type="entry name" value="PROTEIN CUP-SHAPED COTYLEDON 2-RELATED"/>
    <property type="match status" value="1"/>
</dbReference>
<comment type="subcellular location">
    <subcellularLocation>
        <location evidence="1">Nucleus</location>
    </subcellularLocation>
</comment>
<proteinExistence type="evidence at transcript level"/>
<dbReference type="Pfam" id="PF02365">
    <property type="entry name" value="NAM"/>
    <property type="match status" value="1"/>
</dbReference>
<evidence type="ECO:0000256" key="4">
    <source>
        <dbReference type="ARBA" id="ARBA00023163"/>
    </source>
</evidence>
<dbReference type="SMR" id="A0A0M3R851"/>
<reference evidence="7" key="1">
    <citation type="journal article" date="2015" name="PLoS ONE">
        <title>Genome-Wide Identification and Expression Analysis of the NAC Transcription Factor Family in Cassava.</title>
        <authorList>
            <person name="Hu W."/>
            <person name="Wei Y."/>
            <person name="Xia Z."/>
            <person name="Yan Y."/>
            <person name="Hou X."/>
            <person name="Zou M."/>
            <person name="Lu C."/>
            <person name="Wang W."/>
            <person name="Peng M."/>
        </authorList>
    </citation>
    <scope>NUCLEOTIDE SEQUENCE</scope>
    <source>
        <strain evidence="7">MeNAC13</strain>
    </source>
</reference>
<accession>A0A0M3R851</accession>
<evidence type="ECO:0000313" key="9">
    <source>
        <dbReference type="Proteomes" id="UP000091857"/>
    </source>
</evidence>
<evidence type="ECO:0000256" key="1">
    <source>
        <dbReference type="ARBA" id="ARBA00004123"/>
    </source>
</evidence>